<sequence length="134" mass="15413">MTIRQHYVSRALIARFSNSPELKNGLVGQFDVVNGRCMRAVSPRSIGFESYFIKYDGDRMEELWGTVERPMGEVFNALRDDPSDLLQAKQSHIKDFMALHFARSLEAQRIHIETLLKPRRELGPIRRCRPGLPG</sequence>
<accession>A0ABV8R767</accession>
<keyword evidence="2" id="KW-1185">Reference proteome</keyword>
<dbReference type="InterPro" id="IPR025332">
    <property type="entry name" value="DUF4238"/>
</dbReference>
<evidence type="ECO:0000313" key="1">
    <source>
        <dbReference type="EMBL" id="MFC4267239.1"/>
    </source>
</evidence>
<organism evidence="1 2">
    <name type="scientific">Arthrobacter cryoconiti</name>
    <dbReference type="NCBI Taxonomy" id="748907"/>
    <lineage>
        <taxon>Bacteria</taxon>
        <taxon>Bacillati</taxon>
        <taxon>Actinomycetota</taxon>
        <taxon>Actinomycetes</taxon>
        <taxon>Micrococcales</taxon>
        <taxon>Micrococcaceae</taxon>
        <taxon>Arthrobacter</taxon>
    </lineage>
</organism>
<evidence type="ECO:0000313" key="2">
    <source>
        <dbReference type="Proteomes" id="UP001595773"/>
    </source>
</evidence>
<proteinExistence type="predicted"/>
<dbReference type="Proteomes" id="UP001595773">
    <property type="component" value="Unassembled WGS sequence"/>
</dbReference>
<gene>
    <name evidence="1" type="ORF">ACFOW9_16655</name>
</gene>
<dbReference type="EMBL" id="JBHSCQ010000024">
    <property type="protein sequence ID" value="MFC4267239.1"/>
    <property type="molecule type" value="Genomic_DNA"/>
</dbReference>
<reference evidence="2" key="1">
    <citation type="journal article" date="2019" name="Int. J. Syst. Evol. Microbiol.">
        <title>The Global Catalogue of Microorganisms (GCM) 10K type strain sequencing project: providing services to taxonomists for standard genome sequencing and annotation.</title>
        <authorList>
            <consortium name="The Broad Institute Genomics Platform"/>
            <consortium name="The Broad Institute Genome Sequencing Center for Infectious Disease"/>
            <person name="Wu L."/>
            <person name="Ma J."/>
        </authorList>
    </citation>
    <scope>NUCLEOTIDE SEQUENCE [LARGE SCALE GENOMIC DNA]</scope>
    <source>
        <strain evidence="2">CGMCC 1.10698</strain>
    </source>
</reference>
<protein>
    <submittedName>
        <fullName evidence="1">DUF4238 domain-containing protein</fullName>
    </submittedName>
</protein>
<comment type="caution">
    <text evidence="1">The sequence shown here is derived from an EMBL/GenBank/DDBJ whole genome shotgun (WGS) entry which is preliminary data.</text>
</comment>
<name>A0ABV8R767_9MICC</name>
<dbReference type="Pfam" id="PF14022">
    <property type="entry name" value="DUF4238"/>
    <property type="match status" value="1"/>
</dbReference>